<proteinExistence type="predicted"/>
<dbReference type="Gene3D" id="3.10.310.30">
    <property type="match status" value="1"/>
</dbReference>
<dbReference type="InterPro" id="IPR003156">
    <property type="entry name" value="DHHA1_dom"/>
</dbReference>
<accession>A0A3B1D546</accession>
<sequence>MPIDWEPLRQILENHQTFILTSHVRPDADALGSELGMAAILEAMGKTVNIVNPSASPHNLLFLDPDKRVKKVGADFPSSKMLEADVHIILDTSAWGQLGPVADILKKTKAIKVVIDHHVSSDDLGAIEFKDTKAAAAGELVCRMAEELGYAIPPIAATPLYCAMATDTGWFRFPATSNRTMKAAGHLIEMGAKPHELYETLYENYSHARILLAGKVLSRVKVECDGQIAYTTVSQEDFKQTGANSVDTEDLVNESLKIAGTQAAFIAIEQQGRKNVKISLRSRLGFNVATVAEQFGGGGHQQASGAMLPGPLEKAAQNILNKLSEQLKD</sequence>
<dbReference type="PANTHER" id="PTHR47618">
    <property type="entry name" value="BIFUNCTIONAL OLIGORIBONUCLEASE AND PAP PHOSPHATASE NRNA"/>
    <property type="match status" value="1"/>
</dbReference>
<name>A0A3B1D546_9ZZZZ</name>
<dbReference type="SUPFAM" id="SSF64182">
    <property type="entry name" value="DHH phosphoesterases"/>
    <property type="match status" value="1"/>
</dbReference>
<dbReference type="Gene3D" id="3.90.1640.10">
    <property type="entry name" value="inorganic pyrophosphatase (n-terminal core)"/>
    <property type="match status" value="1"/>
</dbReference>
<organism evidence="3">
    <name type="scientific">hydrothermal vent metagenome</name>
    <dbReference type="NCBI Taxonomy" id="652676"/>
    <lineage>
        <taxon>unclassified sequences</taxon>
        <taxon>metagenomes</taxon>
        <taxon>ecological metagenomes</taxon>
    </lineage>
</organism>
<dbReference type="InterPro" id="IPR051319">
    <property type="entry name" value="Oligoribo/pAp-PDE_c-di-AMP_PDE"/>
</dbReference>
<dbReference type="Pfam" id="PF01368">
    <property type="entry name" value="DHH"/>
    <property type="match status" value="1"/>
</dbReference>
<dbReference type="PANTHER" id="PTHR47618:SF1">
    <property type="entry name" value="BIFUNCTIONAL OLIGORIBONUCLEASE AND PAP PHOSPHATASE NRNA"/>
    <property type="match status" value="1"/>
</dbReference>
<gene>
    <name evidence="3" type="ORF">MNBD_PLANCTO02-1310</name>
</gene>
<dbReference type="GO" id="GO:0003676">
    <property type="term" value="F:nucleic acid binding"/>
    <property type="evidence" value="ECO:0007669"/>
    <property type="project" value="InterPro"/>
</dbReference>
<evidence type="ECO:0000259" key="1">
    <source>
        <dbReference type="Pfam" id="PF01368"/>
    </source>
</evidence>
<dbReference type="InterPro" id="IPR001667">
    <property type="entry name" value="DDH_dom"/>
</dbReference>
<protein>
    <submittedName>
        <fullName evidence="3">3'-to-5' oligoribonuclease A, Bacillus type</fullName>
    </submittedName>
</protein>
<evidence type="ECO:0000259" key="2">
    <source>
        <dbReference type="Pfam" id="PF02272"/>
    </source>
</evidence>
<dbReference type="AlphaFoldDB" id="A0A3B1D546"/>
<dbReference type="EMBL" id="UOGL01000112">
    <property type="protein sequence ID" value="VAX37309.1"/>
    <property type="molecule type" value="Genomic_DNA"/>
</dbReference>
<dbReference type="InterPro" id="IPR038763">
    <property type="entry name" value="DHH_sf"/>
</dbReference>
<dbReference type="Pfam" id="PF02272">
    <property type="entry name" value="DHHA1"/>
    <property type="match status" value="1"/>
</dbReference>
<feature type="domain" description="DHHA1" evidence="2">
    <location>
        <begin position="226"/>
        <end position="328"/>
    </location>
</feature>
<feature type="domain" description="DDH" evidence="1">
    <location>
        <begin position="19"/>
        <end position="163"/>
    </location>
</feature>
<reference evidence="3" key="1">
    <citation type="submission" date="2018-06" db="EMBL/GenBank/DDBJ databases">
        <authorList>
            <person name="Zhirakovskaya E."/>
        </authorList>
    </citation>
    <scope>NUCLEOTIDE SEQUENCE</scope>
</reference>
<evidence type="ECO:0000313" key="3">
    <source>
        <dbReference type="EMBL" id="VAX37309.1"/>
    </source>
</evidence>